<dbReference type="PROSITE" id="PS50294">
    <property type="entry name" value="WD_REPEATS_REGION"/>
    <property type="match status" value="2"/>
</dbReference>
<feature type="repeat" description="WD" evidence="3">
    <location>
        <begin position="192"/>
        <end position="222"/>
    </location>
</feature>
<keyword evidence="5" id="KW-1185">Reference proteome</keyword>
<dbReference type="InterPro" id="IPR036322">
    <property type="entry name" value="WD40_repeat_dom_sf"/>
</dbReference>
<dbReference type="EMBL" id="BPLQ01003643">
    <property type="protein sequence ID" value="GIY02052.1"/>
    <property type="molecule type" value="Genomic_DNA"/>
</dbReference>
<dbReference type="PANTHER" id="PTHR14604">
    <property type="entry name" value="WD40 REPEAT PF20"/>
    <property type="match status" value="1"/>
</dbReference>
<dbReference type="CDD" id="cd00200">
    <property type="entry name" value="WD40"/>
    <property type="match status" value="1"/>
</dbReference>
<dbReference type="PANTHER" id="PTHR14604:SF4">
    <property type="entry name" value="F-BOX DOMAIN-CONTAINING PROTEIN"/>
    <property type="match status" value="1"/>
</dbReference>
<comment type="caution">
    <text evidence="4">The sequence shown here is derived from an EMBL/GenBank/DDBJ whole genome shotgun (WGS) entry which is preliminary data.</text>
</comment>
<name>A0AAV4Q122_9ARAC</name>
<reference evidence="4 5" key="1">
    <citation type="submission" date="2021-06" db="EMBL/GenBank/DDBJ databases">
        <title>Caerostris darwini draft genome.</title>
        <authorList>
            <person name="Kono N."/>
            <person name="Arakawa K."/>
        </authorList>
    </citation>
    <scope>NUCLEOTIDE SEQUENCE [LARGE SCALE GENOMIC DNA]</scope>
</reference>
<dbReference type="InterPro" id="IPR050995">
    <property type="entry name" value="WD-F-box_domain-protein"/>
</dbReference>
<proteinExistence type="predicted"/>
<protein>
    <submittedName>
        <fullName evidence="4">WD repeat-containing protein 86</fullName>
    </submittedName>
</protein>
<evidence type="ECO:0000256" key="1">
    <source>
        <dbReference type="ARBA" id="ARBA00022574"/>
    </source>
</evidence>
<dbReference type="Pfam" id="PF00400">
    <property type="entry name" value="WD40"/>
    <property type="match status" value="4"/>
</dbReference>
<dbReference type="Gene3D" id="2.130.10.10">
    <property type="entry name" value="YVTN repeat-like/Quinoprotein amine dehydrogenase"/>
    <property type="match status" value="1"/>
</dbReference>
<keyword evidence="1 3" id="KW-0853">WD repeat</keyword>
<evidence type="ECO:0000256" key="3">
    <source>
        <dbReference type="PROSITE-ProRule" id="PRU00221"/>
    </source>
</evidence>
<evidence type="ECO:0000256" key="2">
    <source>
        <dbReference type="ARBA" id="ARBA00022737"/>
    </source>
</evidence>
<feature type="repeat" description="WD" evidence="3">
    <location>
        <begin position="112"/>
        <end position="151"/>
    </location>
</feature>
<dbReference type="InterPro" id="IPR019775">
    <property type="entry name" value="WD40_repeat_CS"/>
</dbReference>
<dbReference type="InterPro" id="IPR015943">
    <property type="entry name" value="WD40/YVTN_repeat-like_dom_sf"/>
</dbReference>
<dbReference type="InterPro" id="IPR001680">
    <property type="entry name" value="WD40_rpt"/>
</dbReference>
<feature type="repeat" description="WD" evidence="3">
    <location>
        <begin position="70"/>
        <end position="111"/>
    </location>
</feature>
<dbReference type="AlphaFoldDB" id="A0AAV4Q122"/>
<dbReference type="Proteomes" id="UP001054837">
    <property type="component" value="Unassembled WGS sequence"/>
</dbReference>
<dbReference type="PROSITE" id="PS50082">
    <property type="entry name" value="WD_REPEATS_2"/>
    <property type="match status" value="3"/>
</dbReference>
<organism evidence="4 5">
    <name type="scientific">Caerostris darwini</name>
    <dbReference type="NCBI Taxonomy" id="1538125"/>
    <lineage>
        <taxon>Eukaryota</taxon>
        <taxon>Metazoa</taxon>
        <taxon>Ecdysozoa</taxon>
        <taxon>Arthropoda</taxon>
        <taxon>Chelicerata</taxon>
        <taxon>Arachnida</taxon>
        <taxon>Araneae</taxon>
        <taxon>Araneomorphae</taxon>
        <taxon>Entelegynae</taxon>
        <taxon>Araneoidea</taxon>
        <taxon>Araneidae</taxon>
        <taxon>Caerostris</taxon>
    </lineage>
</organism>
<dbReference type="SMART" id="SM00320">
    <property type="entry name" value="WD40"/>
    <property type="match status" value="5"/>
</dbReference>
<dbReference type="PROSITE" id="PS00678">
    <property type="entry name" value="WD_REPEATS_1"/>
    <property type="match status" value="1"/>
</dbReference>
<keyword evidence="2" id="KW-0677">Repeat</keyword>
<gene>
    <name evidence="4" type="primary">WDR86_1</name>
    <name evidence="4" type="ORF">CDAR_229441</name>
</gene>
<accession>A0AAV4Q122</accession>
<sequence length="266" mass="29332">MSETGRIQCSRQLISRISLQGHSKGTYPLLHVPMDENAGLDLGAGVLVSGSADCTARSWSVDSGLCLKIFRGHTAPLNCLAYDDQKQTLYTAGGDGLIKSWNLMSGEALKVLRGHEGPVFCILVHKRMLYSGSSDKSARSWVMEFGECTRIYTGHRHTVSSLRHFDGMLYTGCGDTIARMYEAKSGTLKRTFKGHENAIVCVEVVPGKLFTGSYDGSLRVWSTSGVKDETVFGTELNERDLRDDEIEEDSEDVKKAVKSLDPYLTY</sequence>
<evidence type="ECO:0000313" key="5">
    <source>
        <dbReference type="Proteomes" id="UP001054837"/>
    </source>
</evidence>
<dbReference type="SUPFAM" id="SSF50978">
    <property type="entry name" value="WD40 repeat-like"/>
    <property type="match status" value="1"/>
</dbReference>
<evidence type="ECO:0000313" key="4">
    <source>
        <dbReference type="EMBL" id="GIY02052.1"/>
    </source>
</evidence>